<keyword evidence="5 8" id="KW-1133">Transmembrane helix</keyword>
<keyword evidence="4 8" id="KW-0812">Transmembrane</keyword>
<feature type="transmembrane region" description="Helical" evidence="8">
    <location>
        <begin position="545"/>
        <end position="570"/>
    </location>
</feature>
<feature type="compositionally biased region" description="Low complexity" evidence="7">
    <location>
        <begin position="67"/>
        <end position="76"/>
    </location>
</feature>
<dbReference type="Pfam" id="PF13641">
    <property type="entry name" value="Glyco_tranf_2_3"/>
    <property type="match status" value="1"/>
</dbReference>
<dbReference type="Gene3D" id="3.90.550.10">
    <property type="entry name" value="Spore Coat Polysaccharide Biosynthesis Protein SpsA, Chain A"/>
    <property type="match status" value="1"/>
</dbReference>
<evidence type="ECO:0000256" key="8">
    <source>
        <dbReference type="SAM" id="Phobius"/>
    </source>
</evidence>
<dbReference type="KEGG" id="csl:COCSUDRAFT_65070"/>
<evidence type="ECO:0008006" key="11">
    <source>
        <dbReference type="Google" id="ProtNLM"/>
    </source>
</evidence>
<dbReference type="PANTHER" id="PTHR43867">
    <property type="entry name" value="CELLULOSE SYNTHASE CATALYTIC SUBUNIT A [UDP-FORMING]"/>
    <property type="match status" value="1"/>
</dbReference>
<evidence type="ECO:0000256" key="2">
    <source>
        <dbReference type="ARBA" id="ARBA00022676"/>
    </source>
</evidence>
<name>I0Z315_COCSC</name>
<feature type="region of interest" description="Disordered" evidence="7">
    <location>
        <begin position="1"/>
        <end position="89"/>
    </location>
</feature>
<feature type="transmembrane region" description="Helical" evidence="8">
    <location>
        <begin position="576"/>
        <end position="594"/>
    </location>
</feature>
<dbReference type="EMBL" id="AGSI01000004">
    <property type="protein sequence ID" value="EIE25034.1"/>
    <property type="molecule type" value="Genomic_DNA"/>
</dbReference>
<feature type="compositionally biased region" description="Low complexity" evidence="7">
    <location>
        <begin position="122"/>
        <end position="131"/>
    </location>
</feature>
<organism evidence="9 10">
    <name type="scientific">Coccomyxa subellipsoidea (strain C-169)</name>
    <name type="common">Green microalga</name>
    <dbReference type="NCBI Taxonomy" id="574566"/>
    <lineage>
        <taxon>Eukaryota</taxon>
        <taxon>Viridiplantae</taxon>
        <taxon>Chlorophyta</taxon>
        <taxon>core chlorophytes</taxon>
        <taxon>Trebouxiophyceae</taxon>
        <taxon>Trebouxiophyceae incertae sedis</taxon>
        <taxon>Coccomyxaceae</taxon>
        <taxon>Coccomyxa</taxon>
        <taxon>Coccomyxa subellipsoidea</taxon>
    </lineage>
</organism>
<accession>I0Z315</accession>
<feature type="compositionally biased region" description="Low complexity" evidence="7">
    <location>
        <begin position="42"/>
        <end position="56"/>
    </location>
</feature>
<keyword evidence="2" id="KW-0328">Glycosyltransferase</keyword>
<dbReference type="InterPro" id="IPR050321">
    <property type="entry name" value="Glycosyltr_2/OpgH_subfam"/>
</dbReference>
<dbReference type="STRING" id="574566.I0Z315"/>
<dbReference type="eggNOG" id="ENOG502S2MV">
    <property type="taxonomic scope" value="Eukaryota"/>
</dbReference>
<feature type="transmembrane region" description="Helical" evidence="8">
    <location>
        <begin position="226"/>
        <end position="253"/>
    </location>
</feature>
<evidence type="ECO:0000256" key="4">
    <source>
        <dbReference type="ARBA" id="ARBA00022692"/>
    </source>
</evidence>
<feature type="transmembrane region" description="Helical" evidence="8">
    <location>
        <begin position="195"/>
        <end position="214"/>
    </location>
</feature>
<dbReference type="AlphaFoldDB" id="I0Z315"/>
<dbReference type="OrthoDB" id="2015928at2759"/>
<dbReference type="SUPFAM" id="SSF53448">
    <property type="entry name" value="Nucleotide-diphospho-sugar transferases"/>
    <property type="match status" value="1"/>
</dbReference>
<feature type="transmembrane region" description="Helical" evidence="8">
    <location>
        <begin position="637"/>
        <end position="656"/>
    </location>
</feature>
<dbReference type="GeneID" id="17043037"/>
<feature type="transmembrane region" description="Helical" evidence="8">
    <location>
        <begin position="696"/>
        <end position="723"/>
    </location>
</feature>
<comment type="subcellular location">
    <subcellularLocation>
        <location evidence="1">Membrane</location>
        <topology evidence="1">Multi-pass membrane protein</topology>
    </subcellularLocation>
</comment>
<feature type="transmembrane region" description="Helical" evidence="8">
    <location>
        <begin position="668"/>
        <end position="690"/>
    </location>
</feature>
<dbReference type="InterPro" id="IPR029044">
    <property type="entry name" value="Nucleotide-diphossugar_trans"/>
</dbReference>
<dbReference type="Proteomes" id="UP000007264">
    <property type="component" value="Unassembled WGS sequence"/>
</dbReference>
<evidence type="ECO:0000256" key="6">
    <source>
        <dbReference type="ARBA" id="ARBA00023136"/>
    </source>
</evidence>
<keyword evidence="10" id="KW-1185">Reference proteome</keyword>
<evidence type="ECO:0000256" key="7">
    <source>
        <dbReference type="SAM" id="MobiDB-lite"/>
    </source>
</evidence>
<proteinExistence type="predicted"/>
<keyword evidence="6 8" id="KW-0472">Membrane</keyword>
<keyword evidence="3" id="KW-0808">Transferase</keyword>
<protein>
    <recommendedName>
        <fullName evidence="11">Glycosyltransferase 2-like domain-containing protein</fullName>
    </recommendedName>
</protein>
<gene>
    <name evidence="9" type="ORF">COCSUDRAFT_65070</name>
</gene>
<dbReference type="GO" id="GO:0016757">
    <property type="term" value="F:glycosyltransferase activity"/>
    <property type="evidence" value="ECO:0007669"/>
    <property type="project" value="UniProtKB-KW"/>
</dbReference>
<evidence type="ECO:0000313" key="10">
    <source>
        <dbReference type="Proteomes" id="UP000007264"/>
    </source>
</evidence>
<sequence length="757" mass="83518">MTKHLAAAGRQSGAQPAPERPPRRSGSVTGESAPRRESRESGAPPGAPIQAAGAPRPSRDPPENGGRRPSGSGAPPGERRPSAYPAVYGAGSESNGYPAPVHYPAVTDAPWRRDSAAAAAAAAVAHGAQLQPPQPQPAAEWPDAHGELVTSEDGAEKPPMYKAFAFNDAERADLAAAGGIGMLGYRFHRRTTVNWYAWLLFLFYLGAIGFYLYVRITKTLDLGKYYQWYGILLLVVECMGASTVLTYGIWLLYSPVQEDFPEDPHNPGLPKVKLKYHVRVLVPCYKEDLDIIQKTVLAALDATLPAGCARTVYLCDDGKDPEKREWIGTLGPDVVYVSGRFRKNGEMNGKSGNLNNCARQIYPPEIPIPGNELMCIFDADQVARKCFFLRTLPLFDAGDDVGMVLSPQCFHNLNYHTDIFNHSNRQFWEYMQPGYDAWGFISCTGTNFLMRAKAFMEAGGSPTYTLTEDFALGMEMKKYGWQCRYVQEYLAVGEAPDEIRNCFQQRSRWTKGHFQIILNPRRTPLFQWKLRLFDRIMYCSGCWSYTVGAVTTPVFIAIPILTIWIGIFPVVISREFALALTIYTAATHLLLYYVRKLSHFEALWFANVANSILWWAFAFKATAKGKGRLANSAAGDIWLHCLAVIVLVATMAIGIWQLVAGAQALSPLLISVLWAAFAMVPPFLLVSYAAVGGPGVIMRILCFFCGIISTGTGLAAVGILWAIPSYNSKEFSGGLISQKDIGVLFRYIHDAPQRFGR</sequence>
<feature type="region of interest" description="Disordered" evidence="7">
    <location>
        <begin position="122"/>
        <end position="142"/>
    </location>
</feature>
<feature type="transmembrane region" description="Helical" evidence="8">
    <location>
        <begin position="601"/>
        <end position="617"/>
    </location>
</feature>
<evidence type="ECO:0000256" key="3">
    <source>
        <dbReference type="ARBA" id="ARBA00022679"/>
    </source>
</evidence>
<dbReference type="GO" id="GO:0016020">
    <property type="term" value="C:membrane"/>
    <property type="evidence" value="ECO:0007669"/>
    <property type="project" value="UniProtKB-SubCell"/>
</dbReference>
<evidence type="ECO:0000256" key="1">
    <source>
        <dbReference type="ARBA" id="ARBA00004141"/>
    </source>
</evidence>
<evidence type="ECO:0000256" key="5">
    <source>
        <dbReference type="ARBA" id="ARBA00022989"/>
    </source>
</evidence>
<feature type="compositionally biased region" description="Basic and acidic residues" evidence="7">
    <location>
        <begin position="57"/>
        <end position="66"/>
    </location>
</feature>
<comment type="caution">
    <text evidence="9">The sequence shown here is derived from an EMBL/GenBank/DDBJ whole genome shotgun (WGS) entry which is preliminary data.</text>
</comment>
<evidence type="ECO:0000313" key="9">
    <source>
        <dbReference type="EMBL" id="EIE25034.1"/>
    </source>
</evidence>
<dbReference type="RefSeq" id="XP_005649578.1">
    <property type="nucleotide sequence ID" value="XM_005649521.1"/>
</dbReference>
<dbReference type="PANTHER" id="PTHR43867:SF2">
    <property type="entry name" value="CELLULOSE SYNTHASE CATALYTIC SUBUNIT A [UDP-FORMING]"/>
    <property type="match status" value="1"/>
</dbReference>
<reference evidence="9 10" key="1">
    <citation type="journal article" date="2012" name="Genome Biol.">
        <title>The genome of the polar eukaryotic microalga coccomyxa subellipsoidea reveals traits of cold adaptation.</title>
        <authorList>
            <person name="Blanc G."/>
            <person name="Agarkova I."/>
            <person name="Grimwood J."/>
            <person name="Kuo A."/>
            <person name="Brueggeman A."/>
            <person name="Dunigan D."/>
            <person name="Gurnon J."/>
            <person name="Ladunga I."/>
            <person name="Lindquist E."/>
            <person name="Lucas S."/>
            <person name="Pangilinan J."/>
            <person name="Proschold T."/>
            <person name="Salamov A."/>
            <person name="Schmutz J."/>
            <person name="Weeks D."/>
            <person name="Yamada T."/>
            <person name="Claverie J.M."/>
            <person name="Grigoriev I."/>
            <person name="Van Etten J."/>
            <person name="Lomsadze A."/>
            <person name="Borodovsky M."/>
        </authorList>
    </citation>
    <scope>NUCLEOTIDE SEQUENCE [LARGE SCALE GENOMIC DNA]</scope>
    <source>
        <strain evidence="9 10">C-169</strain>
    </source>
</reference>